<dbReference type="AlphaFoldDB" id="A0AAW8XG08"/>
<proteinExistence type="predicted"/>
<gene>
    <name evidence="2" type="ORF">RZP41_01800</name>
</gene>
<evidence type="ECO:0000313" key="2">
    <source>
        <dbReference type="EMBL" id="MDV0840029.1"/>
    </source>
</evidence>
<name>A0AAW8XG08_9ENTR</name>
<dbReference type="Proteomes" id="UP001284547">
    <property type="component" value="Unassembled WGS sequence"/>
</dbReference>
<comment type="caution">
    <text evidence="2">The sequence shown here is derived from an EMBL/GenBank/DDBJ whole genome shotgun (WGS) entry which is preliminary data.</text>
</comment>
<accession>A0AAW8XG08</accession>
<evidence type="ECO:0000313" key="3">
    <source>
        <dbReference type="Proteomes" id="UP001284547"/>
    </source>
</evidence>
<reference evidence="2" key="1">
    <citation type="submission" date="2023-10" db="EMBL/GenBank/DDBJ databases">
        <title>Surveillance and assessment of the effects of hospital wastewater treatment on clearance of pathogenic bacterial and antimicrobial resistance genes.</title>
        <authorList>
            <person name="Wu Y."/>
        </authorList>
    </citation>
    <scope>NUCLEOTIDE SEQUENCE</scope>
    <source>
        <strain evidence="2">23-M-SRM-33-1</strain>
    </source>
</reference>
<feature type="region of interest" description="Disordered" evidence="1">
    <location>
        <begin position="1"/>
        <end position="41"/>
    </location>
</feature>
<sequence length="41" mass="4683">MKSMMLKMGEKEKRKKRTTLIGATEMAGQGGKKERFPEEPL</sequence>
<dbReference type="RefSeq" id="WP_254915175.1">
    <property type="nucleotide sequence ID" value="NZ_AP026407.1"/>
</dbReference>
<evidence type="ECO:0000256" key="1">
    <source>
        <dbReference type="SAM" id="MobiDB-lite"/>
    </source>
</evidence>
<organism evidence="2 3">
    <name type="scientific">Klebsiella quasipneumoniae subsp. quasipneumoniae</name>
    <dbReference type="NCBI Taxonomy" id="1667327"/>
    <lineage>
        <taxon>Bacteria</taxon>
        <taxon>Pseudomonadati</taxon>
        <taxon>Pseudomonadota</taxon>
        <taxon>Gammaproteobacteria</taxon>
        <taxon>Enterobacterales</taxon>
        <taxon>Enterobacteriaceae</taxon>
        <taxon>Klebsiella/Raoultella group</taxon>
        <taxon>Klebsiella</taxon>
        <taxon>Klebsiella pneumoniae complex</taxon>
    </lineage>
</organism>
<feature type="compositionally biased region" description="Basic and acidic residues" evidence="1">
    <location>
        <begin position="31"/>
        <end position="41"/>
    </location>
</feature>
<evidence type="ECO:0008006" key="4">
    <source>
        <dbReference type="Google" id="ProtNLM"/>
    </source>
</evidence>
<dbReference type="GeneID" id="93254166"/>
<protein>
    <recommendedName>
        <fullName evidence="4">TpnC protein</fullName>
    </recommendedName>
</protein>
<dbReference type="EMBL" id="JAWHZD010000001">
    <property type="protein sequence ID" value="MDV0840029.1"/>
    <property type="molecule type" value="Genomic_DNA"/>
</dbReference>